<proteinExistence type="predicted"/>
<sequence>MAADSPKKAKRVPAAKAQQARFVRIMTPAERIRDMRAFAREHASTRESALALLRAAGIITASGKLAKPFRN</sequence>
<evidence type="ECO:0000313" key="2">
    <source>
        <dbReference type="Proteomes" id="UP000217005"/>
    </source>
</evidence>
<dbReference type="RefSeq" id="WP_143277274.1">
    <property type="nucleotide sequence ID" value="NZ_NEVL01000006.1"/>
</dbReference>
<dbReference type="AlphaFoldDB" id="A0A261RV83"/>
<name>A0A261RV83_9BORD</name>
<dbReference type="EMBL" id="NEVL01000006">
    <property type="protein sequence ID" value="OZI28978.1"/>
    <property type="molecule type" value="Genomic_DNA"/>
</dbReference>
<accession>A0A261RV83</accession>
<organism evidence="1 2">
    <name type="scientific">Bordetella genomosp. 1</name>
    <dbReference type="NCBI Taxonomy" id="1395607"/>
    <lineage>
        <taxon>Bacteria</taxon>
        <taxon>Pseudomonadati</taxon>
        <taxon>Pseudomonadota</taxon>
        <taxon>Betaproteobacteria</taxon>
        <taxon>Burkholderiales</taxon>
        <taxon>Alcaligenaceae</taxon>
        <taxon>Bordetella</taxon>
    </lineage>
</organism>
<dbReference type="Proteomes" id="UP000217005">
    <property type="component" value="Unassembled WGS sequence"/>
</dbReference>
<protein>
    <submittedName>
        <fullName evidence="1">Uncharacterized protein</fullName>
    </submittedName>
</protein>
<evidence type="ECO:0000313" key="1">
    <source>
        <dbReference type="EMBL" id="OZI28978.1"/>
    </source>
</evidence>
<comment type="caution">
    <text evidence="1">The sequence shown here is derived from an EMBL/GenBank/DDBJ whole genome shotgun (WGS) entry which is preliminary data.</text>
</comment>
<reference evidence="1 2" key="1">
    <citation type="submission" date="2017-05" db="EMBL/GenBank/DDBJ databases">
        <title>Complete and WGS of Bordetella genogroups.</title>
        <authorList>
            <person name="Spilker T."/>
            <person name="LiPuma J."/>
        </authorList>
    </citation>
    <scope>NUCLEOTIDE SEQUENCE [LARGE SCALE GENOMIC DNA]</scope>
    <source>
        <strain evidence="1 2">AU17610</strain>
    </source>
</reference>
<gene>
    <name evidence="1" type="ORF">CEG14_23945</name>
</gene>